<gene>
    <name evidence="2" type="primary">recF_1</name>
    <name evidence="2" type="ORF">GCE9029_00050</name>
</gene>
<protein>
    <submittedName>
        <fullName evidence="2">DNA replication and repair protein RecF</fullName>
    </submittedName>
</protein>
<sequence length="477" mass="53772">MKIDKITLENFRCYTSLEISFHPEMTVLVANNGQGKTSILDAVRVALWPFVSQFDLANTPFKDPANTITIDDVRIIKADNAKRAAGFGVLDEMVRKFPASVTATGDYGSGPTQWQRYRDSEAAKSQTKDDKNCRDLKAFAKDLQKQVRDLTLTPVTLPVFGYYGTGRLWKEKRLTESKRGNNANDENIRTFALRDCLDPASSYRQFEDWFTDAYKKVLEHQIAQLQQGATFIDVDPKLKTPVKVVQDAVNEVLKPVGWKNLQFSQRDDESLVLRHDDYGVMKADRLSDGIKNMLAMIADIAYRAVLLNGHLGEEAARKSPGIVMIDEVDMHLHPQWQQTVIGSLRTAFPKIQFIVTTHSPQVLSTVSAESIRVLKHETDSNSGELVSAAEQKGMQTIGIPSSDILIDYQEVNPIPPVQEAQWVAEYTALIEQGQHETNTGKTLRQKLIEIYGDSHRVLLDADKLIRFQSFKQKSKKD</sequence>
<dbReference type="Pfam" id="PF13175">
    <property type="entry name" value="AAA_15"/>
    <property type="match status" value="1"/>
</dbReference>
<evidence type="ECO:0000313" key="2">
    <source>
        <dbReference type="EMBL" id="CZF77170.1"/>
    </source>
</evidence>
<organism evidence="2 3">
    <name type="scientific">Grimontia celer</name>
    <dbReference type="NCBI Taxonomy" id="1796497"/>
    <lineage>
        <taxon>Bacteria</taxon>
        <taxon>Pseudomonadati</taxon>
        <taxon>Pseudomonadota</taxon>
        <taxon>Gammaproteobacteria</taxon>
        <taxon>Vibrionales</taxon>
        <taxon>Vibrionaceae</taxon>
        <taxon>Grimontia</taxon>
    </lineage>
</organism>
<dbReference type="GO" id="GO:0000731">
    <property type="term" value="P:DNA synthesis involved in DNA repair"/>
    <property type="evidence" value="ECO:0007669"/>
    <property type="project" value="TreeGrafter"/>
</dbReference>
<dbReference type="PANTHER" id="PTHR32182">
    <property type="entry name" value="DNA REPLICATION AND REPAIR PROTEIN RECF"/>
    <property type="match status" value="1"/>
</dbReference>
<dbReference type="RefSeq" id="WP_062660543.1">
    <property type="nucleotide sequence ID" value="NZ_FIZX01000001.1"/>
</dbReference>
<evidence type="ECO:0000313" key="3">
    <source>
        <dbReference type="Proteomes" id="UP000071641"/>
    </source>
</evidence>
<reference evidence="3" key="1">
    <citation type="submission" date="2016-02" db="EMBL/GenBank/DDBJ databases">
        <authorList>
            <person name="Rodrigo-Torres Lidia"/>
            <person name="Arahal R.David."/>
        </authorList>
    </citation>
    <scope>NUCLEOTIDE SEQUENCE [LARGE SCALE GENOMIC DNA]</scope>
    <source>
        <strain evidence="3">CECT 9029</strain>
    </source>
</reference>
<dbReference type="Proteomes" id="UP000071641">
    <property type="component" value="Unassembled WGS sequence"/>
</dbReference>
<accession>A0A128ESI8</accession>
<evidence type="ECO:0000259" key="1">
    <source>
        <dbReference type="Pfam" id="PF13175"/>
    </source>
</evidence>
<dbReference type="EMBL" id="FIZX01000001">
    <property type="protein sequence ID" value="CZF77170.1"/>
    <property type="molecule type" value="Genomic_DNA"/>
</dbReference>
<name>A0A128ESI8_9GAMM</name>
<dbReference type="SUPFAM" id="SSF52540">
    <property type="entry name" value="P-loop containing nucleoside triphosphate hydrolases"/>
    <property type="match status" value="1"/>
</dbReference>
<dbReference type="InterPro" id="IPR027417">
    <property type="entry name" value="P-loop_NTPase"/>
</dbReference>
<dbReference type="OrthoDB" id="9815944at2"/>
<dbReference type="AlphaFoldDB" id="A0A128ESI8"/>
<dbReference type="PANTHER" id="PTHR32182:SF23">
    <property type="entry name" value="ATP BINDING PROTEIN"/>
    <property type="match status" value="1"/>
</dbReference>
<feature type="domain" description="Endonuclease GajA/Old nuclease/RecF-like AAA" evidence="1">
    <location>
        <begin position="1"/>
        <end position="362"/>
    </location>
</feature>
<proteinExistence type="predicted"/>
<dbReference type="Gene3D" id="3.40.50.300">
    <property type="entry name" value="P-loop containing nucleotide triphosphate hydrolases"/>
    <property type="match status" value="1"/>
</dbReference>
<dbReference type="GO" id="GO:0006302">
    <property type="term" value="P:double-strand break repair"/>
    <property type="evidence" value="ECO:0007669"/>
    <property type="project" value="TreeGrafter"/>
</dbReference>
<dbReference type="STRING" id="1796497.GCE9029_00050"/>
<keyword evidence="3" id="KW-1185">Reference proteome</keyword>
<dbReference type="InterPro" id="IPR041685">
    <property type="entry name" value="AAA_GajA/Old/RecF-like"/>
</dbReference>